<gene>
    <name evidence="6" type="ORF">NCTC11343_02121</name>
</gene>
<evidence type="ECO:0000256" key="3">
    <source>
        <dbReference type="ARBA" id="ARBA00023002"/>
    </source>
</evidence>
<dbReference type="GO" id="GO:0004497">
    <property type="term" value="F:monooxygenase activity"/>
    <property type="evidence" value="ECO:0007669"/>
    <property type="project" value="UniProtKB-KW"/>
</dbReference>
<keyword evidence="4" id="KW-0503">Monooxygenase</keyword>
<evidence type="ECO:0000256" key="4">
    <source>
        <dbReference type="ARBA" id="ARBA00023033"/>
    </source>
</evidence>
<reference evidence="6 7" key="1">
    <citation type="submission" date="2018-06" db="EMBL/GenBank/DDBJ databases">
        <authorList>
            <consortium name="Pathogen Informatics"/>
            <person name="Doyle S."/>
        </authorList>
    </citation>
    <scope>NUCLEOTIDE SEQUENCE [LARGE SCALE GENOMIC DNA]</scope>
    <source>
        <strain evidence="6 7">NCTC11343</strain>
    </source>
</reference>
<dbReference type="RefSeq" id="WP_256603288.1">
    <property type="nucleotide sequence ID" value="NZ_UAUU01000008.1"/>
</dbReference>
<keyword evidence="1" id="KW-0285">Flavoprotein</keyword>
<keyword evidence="3" id="KW-0560">Oxidoreductase</keyword>
<dbReference type="InterPro" id="IPR036188">
    <property type="entry name" value="FAD/NAD-bd_sf"/>
</dbReference>
<evidence type="ECO:0000256" key="5">
    <source>
        <dbReference type="SAM" id="MobiDB-lite"/>
    </source>
</evidence>
<evidence type="ECO:0000256" key="2">
    <source>
        <dbReference type="ARBA" id="ARBA00022827"/>
    </source>
</evidence>
<dbReference type="PANTHER" id="PTHR46972">
    <property type="entry name" value="MONOOXYGENASE ASQM-RELATED"/>
    <property type="match status" value="1"/>
</dbReference>
<evidence type="ECO:0000256" key="1">
    <source>
        <dbReference type="ARBA" id="ARBA00022630"/>
    </source>
</evidence>
<dbReference type="SUPFAM" id="SSF51905">
    <property type="entry name" value="FAD/NAD(P)-binding domain"/>
    <property type="match status" value="1"/>
</dbReference>
<feature type="region of interest" description="Disordered" evidence="5">
    <location>
        <begin position="60"/>
        <end position="83"/>
    </location>
</feature>
<proteinExistence type="predicted"/>
<accession>A0A2X2KU01</accession>
<dbReference type="PANTHER" id="PTHR46972:SF1">
    <property type="entry name" value="FAD DEPENDENT OXIDOREDUCTASE DOMAIN-CONTAINING PROTEIN"/>
    <property type="match status" value="1"/>
</dbReference>
<dbReference type="AlphaFoldDB" id="A0A2X2KU01"/>
<dbReference type="Gene3D" id="3.50.50.60">
    <property type="entry name" value="FAD/NAD(P)-binding domain"/>
    <property type="match status" value="1"/>
</dbReference>
<keyword evidence="2" id="KW-0274">FAD</keyword>
<protein>
    <submittedName>
        <fullName evidence="6">Uncharacterized protein</fullName>
    </submittedName>
</protein>
<evidence type="ECO:0000313" key="7">
    <source>
        <dbReference type="Proteomes" id="UP000251241"/>
    </source>
</evidence>
<feature type="compositionally biased region" description="Basic and acidic residues" evidence="5">
    <location>
        <begin position="68"/>
        <end position="83"/>
    </location>
</feature>
<name>A0A2X2KU01_SPHMU</name>
<sequence length="83" mass="9394">MEEQDHGWLLHFKNGKSFYADLVVAADGANSKIRPYLTDIKPIYSGITIVEGMSTRLKKTHRNFGKSQKAEKSLRLETDNPLS</sequence>
<dbReference type="Proteomes" id="UP000251241">
    <property type="component" value="Unassembled WGS sequence"/>
</dbReference>
<organism evidence="6 7">
    <name type="scientific">Sphingobacterium multivorum</name>
    <dbReference type="NCBI Taxonomy" id="28454"/>
    <lineage>
        <taxon>Bacteria</taxon>
        <taxon>Pseudomonadati</taxon>
        <taxon>Bacteroidota</taxon>
        <taxon>Sphingobacteriia</taxon>
        <taxon>Sphingobacteriales</taxon>
        <taxon>Sphingobacteriaceae</taxon>
        <taxon>Sphingobacterium</taxon>
    </lineage>
</organism>
<dbReference type="EMBL" id="UAUU01000008">
    <property type="protein sequence ID" value="SPZ85559.1"/>
    <property type="molecule type" value="Genomic_DNA"/>
</dbReference>
<evidence type="ECO:0000313" key="6">
    <source>
        <dbReference type="EMBL" id="SPZ85559.1"/>
    </source>
</evidence>